<accession>A0A8S5N613</accession>
<dbReference type="EMBL" id="BK015076">
    <property type="protein sequence ID" value="DAD90070.1"/>
    <property type="molecule type" value="Genomic_DNA"/>
</dbReference>
<organism evidence="1">
    <name type="scientific">Siphoviridae sp. ctlzn3</name>
    <dbReference type="NCBI Taxonomy" id="2826450"/>
    <lineage>
        <taxon>Viruses</taxon>
        <taxon>Duplodnaviria</taxon>
        <taxon>Heunggongvirae</taxon>
        <taxon>Uroviricota</taxon>
        <taxon>Caudoviricetes</taxon>
    </lineage>
</organism>
<proteinExistence type="predicted"/>
<protein>
    <submittedName>
        <fullName evidence="1">Uncharacterized protein</fullName>
    </submittedName>
</protein>
<name>A0A8S5N613_9CAUD</name>
<sequence length="50" mass="6031">MSKRHRFFSQAIKIRKRSSQGVLFQCVGIKITRKDEFEQQLRCMLFFCGF</sequence>
<reference evidence="1" key="1">
    <citation type="journal article" date="2021" name="Proc. Natl. Acad. Sci. U.S.A.">
        <title>A Catalog of Tens of Thousands of Viruses from Human Metagenomes Reveals Hidden Associations with Chronic Diseases.</title>
        <authorList>
            <person name="Tisza M.J."/>
            <person name="Buck C.B."/>
        </authorList>
    </citation>
    <scope>NUCLEOTIDE SEQUENCE</scope>
    <source>
        <strain evidence="1">Ctlzn3</strain>
    </source>
</reference>
<evidence type="ECO:0000313" key="1">
    <source>
        <dbReference type="EMBL" id="DAD90070.1"/>
    </source>
</evidence>